<sequence length="82" mass="9257">MANQDQAGRGEFLIPDNGPDNDVHPPNLQQNVPLNVQGVPNVPPVIHVGNFKERDPPVFRGLPHEDVMEWIHQFQRVSAFNQ</sequence>
<proteinExistence type="predicted"/>
<evidence type="ECO:0000313" key="2">
    <source>
        <dbReference type="EMBL" id="KZR95859.1"/>
    </source>
</evidence>
<evidence type="ECO:0000313" key="3">
    <source>
        <dbReference type="Proteomes" id="UP000076858"/>
    </source>
</evidence>
<dbReference type="AlphaFoldDB" id="A0A164DK12"/>
<dbReference type="PANTHER" id="PTHR33194">
    <property type="entry name" value="ZINC KNUCKLE DOMAINCONTAINING PROTEIN"/>
    <property type="match status" value="1"/>
</dbReference>
<dbReference type="EMBL" id="LRGB01026975">
    <property type="protein sequence ID" value="KZR95859.1"/>
    <property type="molecule type" value="Genomic_DNA"/>
</dbReference>
<reference evidence="2 3" key="1">
    <citation type="submission" date="2016-03" db="EMBL/GenBank/DDBJ databases">
        <title>EvidentialGene: Evidence-directed Construction of Genes on Genomes.</title>
        <authorList>
            <person name="Gilbert D.G."/>
            <person name="Choi J.-H."/>
            <person name="Mockaitis K."/>
            <person name="Colbourne J."/>
            <person name="Pfrender M."/>
        </authorList>
    </citation>
    <scope>NUCLEOTIDE SEQUENCE [LARGE SCALE GENOMIC DNA]</scope>
    <source>
        <strain evidence="2 3">Xinb3</strain>
        <tissue evidence="2">Complete organism</tissue>
    </source>
</reference>
<comment type="caution">
    <text evidence="2">The sequence shown here is derived from an EMBL/GenBank/DDBJ whole genome shotgun (WGS) entry which is preliminary data.</text>
</comment>
<accession>A0A164DK12</accession>
<evidence type="ECO:0000256" key="1">
    <source>
        <dbReference type="SAM" id="MobiDB-lite"/>
    </source>
</evidence>
<protein>
    <submittedName>
        <fullName evidence="2">Uncharacterized protein</fullName>
    </submittedName>
</protein>
<gene>
    <name evidence="2" type="ORF">APZ42_010133</name>
</gene>
<feature type="non-terminal residue" evidence="2">
    <location>
        <position position="82"/>
    </location>
</feature>
<name>A0A164DK12_9CRUS</name>
<dbReference type="PANTHER" id="PTHR33194:SF4">
    <property type="entry name" value="CCHC-TYPE DOMAIN-CONTAINING PROTEIN"/>
    <property type="match status" value="1"/>
</dbReference>
<keyword evidence="3" id="KW-1185">Reference proteome</keyword>
<feature type="region of interest" description="Disordered" evidence="1">
    <location>
        <begin position="1"/>
        <end position="29"/>
    </location>
</feature>
<organism evidence="2 3">
    <name type="scientific">Daphnia magna</name>
    <dbReference type="NCBI Taxonomy" id="35525"/>
    <lineage>
        <taxon>Eukaryota</taxon>
        <taxon>Metazoa</taxon>
        <taxon>Ecdysozoa</taxon>
        <taxon>Arthropoda</taxon>
        <taxon>Crustacea</taxon>
        <taxon>Branchiopoda</taxon>
        <taxon>Diplostraca</taxon>
        <taxon>Cladocera</taxon>
        <taxon>Anomopoda</taxon>
        <taxon>Daphniidae</taxon>
        <taxon>Daphnia</taxon>
    </lineage>
</organism>
<dbReference type="Proteomes" id="UP000076858">
    <property type="component" value="Unassembled WGS sequence"/>
</dbReference>